<dbReference type="PANTHER" id="PTHR11963">
    <property type="entry name" value="LEUCINE AMINOPEPTIDASE-RELATED"/>
    <property type="match status" value="1"/>
</dbReference>
<feature type="domain" description="Cytosol aminopeptidase" evidence="6">
    <location>
        <begin position="346"/>
        <end position="353"/>
    </location>
</feature>
<feature type="compositionally biased region" description="Polar residues" evidence="5">
    <location>
        <begin position="448"/>
        <end position="457"/>
    </location>
</feature>
<keyword evidence="8" id="KW-1185">Reference proteome</keyword>
<dbReference type="GO" id="GO:0005737">
    <property type="term" value="C:cytoplasm"/>
    <property type="evidence" value="ECO:0007669"/>
    <property type="project" value="InterPro"/>
</dbReference>
<evidence type="ECO:0000313" key="7">
    <source>
        <dbReference type="EMBL" id="CAH0555810.1"/>
    </source>
</evidence>
<dbReference type="Proteomes" id="UP001154078">
    <property type="component" value="Chromosome 4"/>
</dbReference>
<evidence type="ECO:0000256" key="2">
    <source>
        <dbReference type="ARBA" id="ARBA00022438"/>
    </source>
</evidence>
<keyword evidence="2" id="KW-0031">Aminopeptidase</keyword>
<dbReference type="GO" id="GO:0070006">
    <property type="term" value="F:metalloaminopeptidase activity"/>
    <property type="evidence" value="ECO:0007669"/>
    <property type="project" value="InterPro"/>
</dbReference>
<dbReference type="EMBL" id="OV121135">
    <property type="protein sequence ID" value="CAH0555810.1"/>
    <property type="molecule type" value="Genomic_DNA"/>
</dbReference>
<evidence type="ECO:0000256" key="1">
    <source>
        <dbReference type="ARBA" id="ARBA00009528"/>
    </source>
</evidence>
<sequence>MTENGPPETRVIAENNLESDNYDGVVLVSHPGQEIQTEKLKTAVETALKYDPSLKTEIVILPLSYPAGRLVHVPTGPLDPDYDDVRVFKECARKGIKRALKAGMRRPLLVLEDNSTFINADLVTLLGALEALYTPIQVREHNPCLKQKVTHLGVYTKDPKKTESLVNMANVLEAGRRVACDIGDADPERMSPPNVEAYLTSVFKDTCISMNVVKDLSEIEKDYPLFEAVNRAAKQQERHQGRIVFLEYNPAGPGPVKETVYLVGKGVTYDTGGADIKVGGSMLGMSRDKCGAAAVAGFMCTVAKLQPQDVKFVAGLSLVRNSVGSNSYVADEVITARSGARVRIINTDAEGRMVMADVLCKFKEAALDAVNPHLFTVATLTGHAVRTVGDGYSIIIDNGPARKEGNAQKMQIASELIGDPIEISTLRREDISNHKGQAEGDDVVQGQAKPSTMSNRGHQGPMAFLLMASGLDKHGSGSEKPLKYSHLDIAASAGDCPNPATGAPILALAKNYLFLK</sequence>
<comment type="similarity">
    <text evidence="1">Belongs to the peptidase M17 family.</text>
</comment>
<proteinExistence type="inferred from homology"/>
<dbReference type="PANTHER" id="PTHR11963:SF48">
    <property type="entry name" value="DIPEPTIDASE B, ISOFORM A"/>
    <property type="match status" value="1"/>
</dbReference>
<evidence type="ECO:0000256" key="3">
    <source>
        <dbReference type="ARBA" id="ARBA00022670"/>
    </source>
</evidence>
<reference evidence="7" key="1">
    <citation type="submission" date="2021-12" db="EMBL/GenBank/DDBJ databases">
        <authorList>
            <person name="King R."/>
        </authorList>
    </citation>
    <scope>NUCLEOTIDE SEQUENCE</scope>
</reference>
<dbReference type="AlphaFoldDB" id="A0A9P0B694"/>
<dbReference type="GO" id="GO:0030145">
    <property type="term" value="F:manganese ion binding"/>
    <property type="evidence" value="ECO:0007669"/>
    <property type="project" value="InterPro"/>
</dbReference>
<evidence type="ECO:0000256" key="5">
    <source>
        <dbReference type="SAM" id="MobiDB-lite"/>
    </source>
</evidence>
<gene>
    <name evidence="7" type="ORF">MELIAE_LOCUS7085</name>
</gene>
<feature type="region of interest" description="Disordered" evidence="5">
    <location>
        <begin position="435"/>
        <end position="457"/>
    </location>
</feature>
<dbReference type="SUPFAM" id="SSF53187">
    <property type="entry name" value="Zn-dependent exopeptidases"/>
    <property type="match status" value="1"/>
</dbReference>
<evidence type="ECO:0000259" key="6">
    <source>
        <dbReference type="PROSITE" id="PS00631"/>
    </source>
</evidence>
<dbReference type="PRINTS" id="PR00481">
    <property type="entry name" value="LAMNOPPTDASE"/>
</dbReference>
<organism evidence="7 8">
    <name type="scientific">Brassicogethes aeneus</name>
    <name type="common">Rape pollen beetle</name>
    <name type="synonym">Meligethes aeneus</name>
    <dbReference type="NCBI Taxonomy" id="1431903"/>
    <lineage>
        <taxon>Eukaryota</taxon>
        <taxon>Metazoa</taxon>
        <taxon>Ecdysozoa</taxon>
        <taxon>Arthropoda</taxon>
        <taxon>Hexapoda</taxon>
        <taxon>Insecta</taxon>
        <taxon>Pterygota</taxon>
        <taxon>Neoptera</taxon>
        <taxon>Endopterygota</taxon>
        <taxon>Coleoptera</taxon>
        <taxon>Polyphaga</taxon>
        <taxon>Cucujiformia</taxon>
        <taxon>Nitidulidae</taxon>
        <taxon>Meligethinae</taxon>
        <taxon>Brassicogethes</taxon>
    </lineage>
</organism>
<evidence type="ECO:0000313" key="8">
    <source>
        <dbReference type="Proteomes" id="UP001154078"/>
    </source>
</evidence>
<evidence type="ECO:0000256" key="4">
    <source>
        <dbReference type="ARBA" id="ARBA00022801"/>
    </source>
</evidence>
<dbReference type="Gene3D" id="3.40.630.10">
    <property type="entry name" value="Zn peptidases"/>
    <property type="match status" value="1"/>
</dbReference>
<dbReference type="PROSITE" id="PS00631">
    <property type="entry name" value="CYTOSOL_AP"/>
    <property type="match status" value="1"/>
</dbReference>
<protein>
    <recommendedName>
        <fullName evidence="6">Cytosol aminopeptidase domain-containing protein</fullName>
    </recommendedName>
</protein>
<dbReference type="GO" id="GO:0006508">
    <property type="term" value="P:proteolysis"/>
    <property type="evidence" value="ECO:0007669"/>
    <property type="project" value="UniProtKB-KW"/>
</dbReference>
<keyword evidence="4" id="KW-0378">Hydrolase</keyword>
<dbReference type="OrthoDB" id="10041421at2759"/>
<dbReference type="Pfam" id="PF00883">
    <property type="entry name" value="Peptidase_M17"/>
    <property type="match status" value="1"/>
</dbReference>
<dbReference type="InterPro" id="IPR000819">
    <property type="entry name" value="Peptidase_M17_C"/>
</dbReference>
<name>A0A9P0B694_BRAAE</name>
<keyword evidence="3" id="KW-0645">Protease</keyword>
<dbReference type="InterPro" id="IPR011356">
    <property type="entry name" value="Leucine_aapep/pepB"/>
</dbReference>
<accession>A0A9P0B694</accession>